<dbReference type="InterPro" id="IPR019819">
    <property type="entry name" value="Carboxylesterase_B_CS"/>
</dbReference>
<dbReference type="PROSITE" id="PS00941">
    <property type="entry name" value="CARBOXYLESTERASE_B_2"/>
    <property type="match status" value="1"/>
</dbReference>
<dbReference type="Gene3D" id="3.40.50.1820">
    <property type="entry name" value="alpha/beta hydrolase"/>
    <property type="match status" value="1"/>
</dbReference>
<keyword evidence="7" id="KW-1185">Reference proteome</keyword>
<proteinExistence type="inferred from homology"/>
<gene>
    <name evidence="6" type="ORF">AB205_0208930</name>
</gene>
<dbReference type="InterPro" id="IPR019826">
    <property type="entry name" value="Carboxylesterase_B_AS"/>
</dbReference>
<sequence length="555" mass="61405">MYLLNKKDTSICFALPADGGRLVVDTSYGKLKGTTLMVKETDRTVDTFYGIPFAKPPVGPLRFAAPEPPEPWKSVREATENPPMCPQNAEHFGKALKLIDMVVTLPPTSEDCLYLNVFTPSDRGVNAKLPVMVFLHGGGLVMGTAAMYDGSAICAHENVVYVVIQYRLGILGFLSTGDGQAASGNYGLLDQVAALRWIQGNIKDFGGDPGSVTIFGESAGGISVSALVLSPLARGLFHCAIAQSGVAIMQGFMVSSPKEVIFFRDFVANLSGCEPSSLVDCLRMKSEQEISSIMSNSNFLPIPACVDGIFLPKPAEEILAAKENSKVPFIIGVTEQEFGWIASQGLGADYLNGLPKESIQSEMKRSPFLGAISGLDYTLLDEYFGNMDDPLENRDHFLELQGDVMFVMPSLKIAKLHRDSGAPVYFYEFQRRPSLYGDSRPQWVKADHADEIVFVFGGPFVRDGILYKSYNYPEEEKKLSKTMMKYWANFARTGDPNGPGLAHWPQYSQDEDYLQIDIQQKAAQRLKDRKFNFWTKVLPEKIRKMSEENEEHAEL</sequence>
<keyword evidence="2 4" id="KW-0378">Hydrolase</keyword>
<dbReference type="Pfam" id="PF00135">
    <property type="entry name" value="COesterase"/>
    <property type="match status" value="1"/>
</dbReference>
<dbReference type="OrthoDB" id="3200163at2759"/>
<accession>A0A2G9RZX4</accession>
<evidence type="ECO:0000256" key="1">
    <source>
        <dbReference type="ARBA" id="ARBA00005964"/>
    </source>
</evidence>
<feature type="domain" description="Carboxylesterase type B" evidence="5">
    <location>
        <begin position="22"/>
        <end position="534"/>
    </location>
</feature>
<evidence type="ECO:0000256" key="2">
    <source>
        <dbReference type="ARBA" id="ARBA00022801"/>
    </source>
</evidence>
<evidence type="ECO:0000313" key="6">
    <source>
        <dbReference type="EMBL" id="PIO33446.1"/>
    </source>
</evidence>
<protein>
    <recommendedName>
        <fullName evidence="4">Carboxylic ester hydrolase</fullName>
        <ecNumber evidence="4">3.1.1.-</ecNumber>
    </recommendedName>
</protein>
<dbReference type="GO" id="GO:0016787">
    <property type="term" value="F:hydrolase activity"/>
    <property type="evidence" value="ECO:0007669"/>
    <property type="project" value="UniProtKB-KW"/>
</dbReference>
<dbReference type="CDD" id="cd00312">
    <property type="entry name" value="Esterase_lipase"/>
    <property type="match status" value="1"/>
</dbReference>
<dbReference type="PROSITE" id="PS00122">
    <property type="entry name" value="CARBOXYLESTERASE_B_1"/>
    <property type="match status" value="1"/>
</dbReference>
<dbReference type="EC" id="3.1.1.-" evidence="4"/>
<dbReference type="PANTHER" id="PTHR11559">
    <property type="entry name" value="CARBOXYLESTERASE"/>
    <property type="match status" value="1"/>
</dbReference>
<reference evidence="7" key="1">
    <citation type="journal article" date="2017" name="Nat. Commun.">
        <title>The North American bullfrog draft genome provides insight into hormonal regulation of long noncoding RNA.</title>
        <authorList>
            <person name="Hammond S.A."/>
            <person name="Warren R.L."/>
            <person name="Vandervalk B.P."/>
            <person name="Kucuk E."/>
            <person name="Khan H."/>
            <person name="Gibb E.A."/>
            <person name="Pandoh P."/>
            <person name="Kirk H."/>
            <person name="Zhao Y."/>
            <person name="Jones M."/>
            <person name="Mungall A.J."/>
            <person name="Coope R."/>
            <person name="Pleasance S."/>
            <person name="Moore R.A."/>
            <person name="Holt R.A."/>
            <person name="Round J.M."/>
            <person name="Ohora S."/>
            <person name="Walle B.V."/>
            <person name="Veldhoen N."/>
            <person name="Helbing C.C."/>
            <person name="Birol I."/>
        </authorList>
    </citation>
    <scope>NUCLEOTIDE SEQUENCE [LARGE SCALE GENOMIC DNA]</scope>
</reference>
<dbReference type="Proteomes" id="UP000228934">
    <property type="component" value="Unassembled WGS sequence"/>
</dbReference>
<dbReference type="InterPro" id="IPR002018">
    <property type="entry name" value="CarbesteraseB"/>
</dbReference>
<evidence type="ECO:0000256" key="3">
    <source>
        <dbReference type="ARBA" id="ARBA00023157"/>
    </source>
</evidence>
<evidence type="ECO:0000313" key="7">
    <source>
        <dbReference type="Proteomes" id="UP000228934"/>
    </source>
</evidence>
<evidence type="ECO:0000259" key="5">
    <source>
        <dbReference type="Pfam" id="PF00135"/>
    </source>
</evidence>
<dbReference type="AlphaFoldDB" id="A0A2G9RZX4"/>
<name>A0A2G9RZX4_AQUCT</name>
<dbReference type="InterPro" id="IPR050309">
    <property type="entry name" value="Type-B_Carboxylest/Lipase"/>
</dbReference>
<dbReference type="EMBL" id="KV928806">
    <property type="protein sequence ID" value="PIO33446.1"/>
    <property type="molecule type" value="Genomic_DNA"/>
</dbReference>
<dbReference type="InterPro" id="IPR029058">
    <property type="entry name" value="AB_hydrolase_fold"/>
</dbReference>
<keyword evidence="3" id="KW-1015">Disulfide bond</keyword>
<organism evidence="6 7">
    <name type="scientific">Aquarana catesbeiana</name>
    <name type="common">American bullfrog</name>
    <name type="synonym">Rana catesbeiana</name>
    <dbReference type="NCBI Taxonomy" id="8400"/>
    <lineage>
        <taxon>Eukaryota</taxon>
        <taxon>Metazoa</taxon>
        <taxon>Chordata</taxon>
        <taxon>Craniata</taxon>
        <taxon>Vertebrata</taxon>
        <taxon>Euteleostomi</taxon>
        <taxon>Amphibia</taxon>
        <taxon>Batrachia</taxon>
        <taxon>Anura</taxon>
        <taxon>Neobatrachia</taxon>
        <taxon>Ranoidea</taxon>
        <taxon>Ranidae</taxon>
        <taxon>Aquarana</taxon>
    </lineage>
</organism>
<dbReference type="FunFam" id="3.40.50.1820:FF:000011">
    <property type="entry name" value="Carboxylic ester hydrolase"/>
    <property type="match status" value="1"/>
</dbReference>
<evidence type="ECO:0000256" key="4">
    <source>
        <dbReference type="RuleBase" id="RU361235"/>
    </source>
</evidence>
<comment type="similarity">
    <text evidence="1 4">Belongs to the type-B carboxylesterase/lipase family.</text>
</comment>
<dbReference type="SUPFAM" id="SSF53474">
    <property type="entry name" value="alpha/beta-Hydrolases"/>
    <property type="match status" value="1"/>
</dbReference>